<keyword evidence="6" id="KW-1185">Reference proteome</keyword>
<dbReference type="Proteomes" id="UP001594351">
    <property type="component" value="Unassembled WGS sequence"/>
</dbReference>
<evidence type="ECO:0000256" key="1">
    <source>
        <dbReference type="ARBA" id="ARBA00023015"/>
    </source>
</evidence>
<feature type="domain" description="HTH arsR-type" evidence="4">
    <location>
        <begin position="7"/>
        <end position="104"/>
    </location>
</feature>
<sequence>MALKKKVDSFDQQDTNFAELAKALSHPARIVILRMLADRNRCICGDFVDILPLAQSTVSQHLQELKKAGLIVGEIEGPKSCYSINMRKLGELNEWFQTFLKDLKCC</sequence>
<evidence type="ECO:0000313" key="5">
    <source>
        <dbReference type="EMBL" id="MFC1848616.1"/>
    </source>
</evidence>
<dbReference type="NCBIfam" id="NF033788">
    <property type="entry name" value="HTH_metalloreg"/>
    <property type="match status" value="1"/>
</dbReference>
<name>A0ABV6YR76_UNCC1</name>
<dbReference type="SMART" id="SM00418">
    <property type="entry name" value="HTH_ARSR"/>
    <property type="match status" value="1"/>
</dbReference>
<dbReference type="InterPro" id="IPR036388">
    <property type="entry name" value="WH-like_DNA-bd_sf"/>
</dbReference>
<comment type="caution">
    <text evidence="5">The sequence shown here is derived from an EMBL/GenBank/DDBJ whole genome shotgun (WGS) entry which is preliminary data.</text>
</comment>
<dbReference type="InterPro" id="IPR051081">
    <property type="entry name" value="HTH_MetalResp_TranReg"/>
</dbReference>
<dbReference type="PANTHER" id="PTHR33154:SF15">
    <property type="entry name" value="REGULATORY PROTEIN ARSR"/>
    <property type="match status" value="1"/>
</dbReference>
<evidence type="ECO:0000256" key="3">
    <source>
        <dbReference type="ARBA" id="ARBA00023163"/>
    </source>
</evidence>
<organism evidence="5 6">
    <name type="scientific">candidate division CSSED10-310 bacterium</name>
    <dbReference type="NCBI Taxonomy" id="2855610"/>
    <lineage>
        <taxon>Bacteria</taxon>
        <taxon>Bacteria division CSSED10-310</taxon>
    </lineage>
</organism>
<dbReference type="InterPro" id="IPR036390">
    <property type="entry name" value="WH_DNA-bd_sf"/>
</dbReference>
<dbReference type="SUPFAM" id="SSF46785">
    <property type="entry name" value="Winged helix' DNA-binding domain"/>
    <property type="match status" value="1"/>
</dbReference>
<dbReference type="EMBL" id="JBHPBY010000002">
    <property type="protein sequence ID" value="MFC1848616.1"/>
    <property type="molecule type" value="Genomic_DNA"/>
</dbReference>
<evidence type="ECO:0000256" key="2">
    <source>
        <dbReference type="ARBA" id="ARBA00023125"/>
    </source>
</evidence>
<reference evidence="5 6" key="1">
    <citation type="submission" date="2024-09" db="EMBL/GenBank/DDBJ databases">
        <title>Laminarin stimulates single cell rates of sulfate reduction while oxygen inhibits transcriptomic activity in coastal marine sediment.</title>
        <authorList>
            <person name="Lindsay M."/>
            <person name="Orcutt B."/>
            <person name="Emerson D."/>
            <person name="Stepanauskas R."/>
            <person name="D'Angelo T."/>
        </authorList>
    </citation>
    <scope>NUCLEOTIDE SEQUENCE [LARGE SCALE GENOMIC DNA]</scope>
    <source>
        <strain evidence="5">SAG AM-311-K15</strain>
    </source>
</reference>
<dbReference type="PRINTS" id="PR00778">
    <property type="entry name" value="HTHARSR"/>
</dbReference>
<keyword evidence="2" id="KW-0238">DNA-binding</keyword>
<dbReference type="Gene3D" id="1.10.10.10">
    <property type="entry name" value="Winged helix-like DNA-binding domain superfamily/Winged helix DNA-binding domain"/>
    <property type="match status" value="1"/>
</dbReference>
<dbReference type="PANTHER" id="PTHR33154">
    <property type="entry name" value="TRANSCRIPTIONAL REGULATOR, ARSR FAMILY"/>
    <property type="match status" value="1"/>
</dbReference>
<dbReference type="InterPro" id="IPR011991">
    <property type="entry name" value="ArsR-like_HTH"/>
</dbReference>
<dbReference type="PROSITE" id="PS50987">
    <property type="entry name" value="HTH_ARSR_2"/>
    <property type="match status" value="1"/>
</dbReference>
<dbReference type="InterPro" id="IPR001845">
    <property type="entry name" value="HTH_ArsR_DNA-bd_dom"/>
</dbReference>
<evidence type="ECO:0000313" key="6">
    <source>
        <dbReference type="Proteomes" id="UP001594351"/>
    </source>
</evidence>
<keyword evidence="1" id="KW-0805">Transcription regulation</keyword>
<dbReference type="Pfam" id="PF01022">
    <property type="entry name" value="HTH_5"/>
    <property type="match status" value="1"/>
</dbReference>
<proteinExistence type="predicted"/>
<evidence type="ECO:0000259" key="4">
    <source>
        <dbReference type="PROSITE" id="PS50987"/>
    </source>
</evidence>
<gene>
    <name evidence="5" type="ORF">ACFL27_00265</name>
</gene>
<dbReference type="CDD" id="cd00090">
    <property type="entry name" value="HTH_ARSR"/>
    <property type="match status" value="1"/>
</dbReference>
<accession>A0ABV6YR76</accession>
<keyword evidence="3" id="KW-0804">Transcription</keyword>
<protein>
    <submittedName>
        <fullName evidence="5">ArsR/SmtB family transcription factor</fullName>
    </submittedName>
</protein>